<keyword evidence="1 6" id="KW-0963">Cytoplasm</keyword>
<dbReference type="CDD" id="cd11648">
    <property type="entry name" value="RsmI"/>
    <property type="match status" value="1"/>
</dbReference>
<dbReference type="PANTHER" id="PTHR46111">
    <property type="entry name" value="RIBOSOMAL RNA SMALL SUBUNIT METHYLTRANSFERASE I"/>
    <property type="match status" value="1"/>
</dbReference>
<evidence type="ECO:0000256" key="3">
    <source>
        <dbReference type="ARBA" id="ARBA00022603"/>
    </source>
</evidence>
<comment type="similarity">
    <text evidence="6">Belongs to the methyltransferase superfamily. RsmI family.</text>
</comment>
<dbReference type="Gene3D" id="3.40.1010.10">
    <property type="entry name" value="Cobalt-precorrin-4 Transmethylase, Domain 1"/>
    <property type="match status" value="1"/>
</dbReference>
<comment type="function">
    <text evidence="6">Catalyzes the 2'-O-methylation of the ribose of cytidine 1402 (C1402) in 16S rRNA.</text>
</comment>
<dbReference type="HAMAP" id="MF_01877">
    <property type="entry name" value="16SrRNA_methyltr_I"/>
    <property type="match status" value="1"/>
</dbReference>
<sequence length="227" mass="24898">MILYIIGTPIGNLADISQRTLDVLNSVDAVACEDTRVTGSLLAKFHISKPLLMAHQHAGVGKMNAVLDLLGQGKDVALVTDAGTPTISDPGGLLVQEAVRRFGSELKVIPIPGPSALIAALSISGFPADSFLFLGFPPHKKGRQSFFDRVKDVEETVVFYESTHRILKTLVELQKRIEKRPIVVCRELTKLHETTYRGTVQEVTQMLENDTIKGEFVIVLAPNGWKR</sequence>
<name>A0A0G0XEP0_9BACT</name>
<dbReference type="InterPro" id="IPR014776">
    <property type="entry name" value="4pyrrole_Mease_sub2"/>
</dbReference>
<keyword evidence="5 6" id="KW-0949">S-adenosyl-L-methionine</keyword>
<dbReference type="InterPro" id="IPR008189">
    <property type="entry name" value="rRNA_ssu_MeTfrase_I"/>
</dbReference>
<keyword evidence="2 6" id="KW-0698">rRNA processing</keyword>
<dbReference type="Pfam" id="PF00590">
    <property type="entry name" value="TP_methylase"/>
    <property type="match status" value="1"/>
</dbReference>
<dbReference type="GO" id="GO:0070677">
    <property type="term" value="F:rRNA (cytosine-2'-O-)-methyltransferase activity"/>
    <property type="evidence" value="ECO:0007669"/>
    <property type="project" value="UniProtKB-UniRule"/>
</dbReference>
<dbReference type="InterPro" id="IPR000878">
    <property type="entry name" value="4pyrrol_Mease"/>
</dbReference>
<dbReference type="FunFam" id="3.30.950.10:FF:000002">
    <property type="entry name" value="Ribosomal RNA small subunit methyltransferase I"/>
    <property type="match status" value="1"/>
</dbReference>
<proteinExistence type="inferred from homology"/>
<evidence type="ECO:0000256" key="5">
    <source>
        <dbReference type="ARBA" id="ARBA00022691"/>
    </source>
</evidence>
<dbReference type="Gene3D" id="3.30.950.10">
    <property type="entry name" value="Methyltransferase, Cobalt-precorrin-4 Transmethylase, Domain 2"/>
    <property type="match status" value="1"/>
</dbReference>
<dbReference type="EMBL" id="LCAH01000018">
    <property type="protein sequence ID" value="KKR86172.1"/>
    <property type="molecule type" value="Genomic_DNA"/>
</dbReference>
<dbReference type="PATRIC" id="fig|1618985.3.peg.987"/>
<reference evidence="8 9" key="1">
    <citation type="journal article" date="2015" name="Nature">
        <title>rRNA introns, odd ribosomes, and small enigmatic genomes across a large radiation of phyla.</title>
        <authorList>
            <person name="Brown C.T."/>
            <person name="Hug L.A."/>
            <person name="Thomas B.C."/>
            <person name="Sharon I."/>
            <person name="Castelle C.J."/>
            <person name="Singh A."/>
            <person name="Wilkins M.J."/>
            <person name="Williams K.H."/>
            <person name="Banfield J.F."/>
        </authorList>
    </citation>
    <scope>NUCLEOTIDE SEQUENCE [LARGE SCALE GENOMIC DNA]</scope>
</reference>
<evidence type="ECO:0000256" key="6">
    <source>
        <dbReference type="HAMAP-Rule" id="MF_01877"/>
    </source>
</evidence>
<dbReference type="InterPro" id="IPR014777">
    <property type="entry name" value="4pyrrole_Mease_sub1"/>
</dbReference>
<comment type="subcellular location">
    <subcellularLocation>
        <location evidence="6">Cytoplasm</location>
    </subcellularLocation>
</comment>
<evidence type="ECO:0000256" key="2">
    <source>
        <dbReference type="ARBA" id="ARBA00022552"/>
    </source>
</evidence>
<comment type="caution">
    <text evidence="8">The sequence shown here is derived from an EMBL/GenBank/DDBJ whole genome shotgun (WGS) entry which is preliminary data.</text>
</comment>
<dbReference type="AlphaFoldDB" id="A0A0G0XEP0"/>
<gene>
    <name evidence="6" type="primary">rsmI</name>
    <name evidence="8" type="ORF">UU35_C0018G0018</name>
</gene>
<evidence type="ECO:0000259" key="7">
    <source>
        <dbReference type="Pfam" id="PF00590"/>
    </source>
</evidence>
<dbReference type="SUPFAM" id="SSF53790">
    <property type="entry name" value="Tetrapyrrole methylase"/>
    <property type="match status" value="1"/>
</dbReference>
<keyword evidence="3 6" id="KW-0489">Methyltransferase</keyword>
<evidence type="ECO:0000313" key="9">
    <source>
        <dbReference type="Proteomes" id="UP000034616"/>
    </source>
</evidence>
<dbReference type="PANTHER" id="PTHR46111:SF1">
    <property type="entry name" value="RIBOSOMAL RNA SMALL SUBUNIT METHYLTRANSFERASE I"/>
    <property type="match status" value="1"/>
</dbReference>
<dbReference type="InterPro" id="IPR035996">
    <property type="entry name" value="4pyrrol_Methylase_sf"/>
</dbReference>
<accession>A0A0G0XEP0</accession>
<evidence type="ECO:0000256" key="1">
    <source>
        <dbReference type="ARBA" id="ARBA00022490"/>
    </source>
</evidence>
<dbReference type="GO" id="GO:0005737">
    <property type="term" value="C:cytoplasm"/>
    <property type="evidence" value="ECO:0007669"/>
    <property type="project" value="UniProtKB-SubCell"/>
</dbReference>
<comment type="catalytic activity">
    <reaction evidence="6">
        <text>cytidine(1402) in 16S rRNA + S-adenosyl-L-methionine = 2'-O-methylcytidine(1402) in 16S rRNA + S-adenosyl-L-homocysteine + H(+)</text>
        <dbReference type="Rhea" id="RHEA:42924"/>
        <dbReference type="Rhea" id="RHEA-COMP:10285"/>
        <dbReference type="Rhea" id="RHEA-COMP:10286"/>
        <dbReference type="ChEBI" id="CHEBI:15378"/>
        <dbReference type="ChEBI" id="CHEBI:57856"/>
        <dbReference type="ChEBI" id="CHEBI:59789"/>
        <dbReference type="ChEBI" id="CHEBI:74495"/>
        <dbReference type="ChEBI" id="CHEBI:82748"/>
        <dbReference type="EC" id="2.1.1.198"/>
    </reaction>
</comment>
<keyword evidence="4 6" id="KW-0808">Transferase</keyword>
<feature type="domain" description="Tetrapyrrole methylase" evidence="7">
    <location>
        <begin position="3"/>
        <end position="203"/>
    </location>
</feature>
<protein>
    <recommendedName>
        <fullName evidence="6">Ribosomal RNA small subunit methyltransferase I</fullName>
        <ecNumber evidence="6">2.1.1.198</ecNumber>
    </recommendedName>
    <alternativeName>
        <fullName evidence="6">16S rRNA 2'-O-ribose C1402 methyltransferase</fullName>
    </alternativeName>
    <alternativeName>
        <fullName evidence="6">rRNA (cytidine-2'-O-)-methyltransferase RsmI</fullName>
    </alternativeName>
</protein>
<evidence type="ECO:0000313" key="8">
    <source>
        <dbReference type="EMBL" id="KKR86172.1"/>
    </source>
</evidence>
<dbReference type="NCBIfam" id="TIGR00096">
    <property type="entry name" value="16S rRNA (cytidine(1402)-2'-O)-methyltransferase"/>
    <property type="match status" value="1"/>
</dbReference>
<organism evidence="8 9">
    <name type="scientific">Candidatus Uhrbacteria bacterium GW2011_GWC2_41_11</name>
    <dbReference type="NCBI Taxonomy" id="1618985"/>
    <lineage>
        <taxon>Bacteria</taxon>
        <taxon>Candidatus Uhriibacteriota</taxon>
    </lineage>
</organism>
<dbReference type="Proteomes" id="UP000034616">
    <property type="component" value="Unassembled WGS sequence"/>
</dbReference>
<evidence type="ECO:0000256" key="4">
    <source>
        <dbReference type="ARBA" id="ARBA00022679"/>
    </source>
</evidence>
<dbReference type="PIRSF" id="PIRSF005917">
    <property type="entry name" value="MTase_YraL"/>
    <property type="match status" value="1"/>
</dbReference>
<dbReference type="EC" id="2.1.1.198" evidence="6"/>